<dbReference type="InterPro" id="IPR040361">
    <property type="entry name" value="TPD1"/>
</dbReference>
<reference evidence="3 4" key="1">
    <citation type="journal article" date="2013" name="Front. Plant Sci.">
        <title>The Reference Genome of the Halophytic Plant Eutrema salsugineum.</title>
        <authorList>
            <person name="Yang R."/>
            <person name="Jarvis D.E."/>
            <person name="Chen H."/>
            <person name="Beilstein M.A."/>
            <person name="Grimwood J."/>
            <person name="Jenkins J."/>
            <person name="Shu S."/>
            <person name="Prochnik S."/>
            <person name="Xin M."/>
            <person name="Ma C."/>
            <person name="Schmutz J."/>
            <person name="Wing R.A."/>
            <person name="Mitchell-Olds T."/>
            <person name="Schumaker K.S."/>
            <person name="Wang X."/>
        </authorList>
    </citation>
    <scope>NUCLEOTIDE SEQUENCE [LARGE SCALE GENOMIC DNA]</scope>
</reference>
<dbReference type="Proteomes" id="UP000030689">
    <property type="component" value="Unassembled WGS sequence"/>
</dbReference>
<name>V4P3H8_EUTSA</name>
<feature type="signal peptide" evidence="2">
    <location>
        <begin position="1"/>
        <end position="23"/>
    </location>
</feature>
<protein>
    <submittedName>
        <fullName evidence="3">Uncharacterized protein</fullName>
    </submittedName>
</protein>
<dbReference type="Pfam" id="PF24068">
    <property type="entry name" value="TPD1_C"/>
    <property type="match status" value="1"/>
</dbReference>
<keyword evidence="4" id="KW-1185">Reference proteome</keyword>
<evidence type="ECO:0000313" key="3">
    <source>
        <dbReference type="EMBL" id="ESQ53966.1"/>
    </source>
</evidence>
<evidence type="ECO:0000313" key="4">
    <source>
        <dbReference type="Proteomes" id="UP000030689"/>
    </source>
</evidence>
<keyword evidence="1 2" id="KW-0732">Signal</keyword>
<dbReference type="Gramene" id="ESQ53966">
    <property type="protein sequence ID" value="ESQ53966"/>
    <property type="gene ID" value="EUTSA_v10027525mg"/>
</dbReference>
<feature type="chain" id="PRO_5004724396" evidence="2">
    <location>
        <begin position="24"/>
        <end position="132"/>
    </location>
</feature>
<evidence type="ECO:0000256" key="2">
    <source>
        <dbReference type="SAM" id="SignalP"/>
    </source>
</evidence>
<organism evidence="3 4">
    <name type="scientific">Eutrema salsugineum</name>
    <name type="common">Saltwater cress</name>
    <name type="synonym">Sisymbrium salsugineum</name>
    <dbReference type="NCBI Taxonomy" id="72664"/>
    <lineage>
        <taxon>Eukaryota</taxon>
        <taxon>Viridiplantae</taxon>
        <taxon>Streptophyta</taxon>
        <taxon>Embryophyta</taxon>
        <taxon>Tracheophyta</taxon>
        <taxon>Spermatophyta</taxon>
        <taxon>Magnoliopsida</taxon>
        <taxon>eudicotyledons</taxon>
        <taxon>Gunneridae</taxon>
        <taxon>Pentapetalae</taxon>
        <taxon>rosids</taxon>
        <taxon>malvids</taxon>
        <taxon>Brassicales</taxon>
        <taxon>Brassicaceae</taxon>
        <taxon>Eutremeae</taxon>
        <taxon>Eutrema</taxon>
    </lineage>
</organism>
<sequence length="132" mass="14916">MASNACKLLCLILFLAFVAQGYGDSHPNDLSCHLSDLSIKQSKTGKIVQNKPEWEVRVKNPCLECRLHYIKLSCVGFNSVTPIDPSASFTHVRDVCYLRSGFYIHPREEVVFTYVWDTSSDFKLLDADIVCP</sequence>
<gene>
    <name evidence="3" type="ORF">EUTSA_v10027525mg</name>
</gene>
<evidence type="ECO:0000256" key="1">
    <source>
        <dbReference type="ARBA" id="ARBA00022729"/>
    </source>
</evidence>
<proteinExistence type="predicted"/>
<dbReference type="EMBL" id="KI517384">
    <property type="protein sequence ID" value="ESQ53966.1"/>
    <property type="molecule type" value="Genomic_DNA"/>
</dbReference>
<dbReference type="AlphaFoldDB" id="V4P3H8"/>
<dbReference type="PANTHER" id="PTHR33184:SF72">
    <property type="entry name" value="BETA-1,3-N-ACETYLGLUCOSAMINYLTRANSFERASE FAMILY PROTEIN"/>
    <property type="match status" value="1"/>
</dbReference>
<dbReference type="KEGG" id="eus:EUTSA_v10027525mg"/>
<dbReference type="OrthoDB" id="603213at2759"/>
<dbReference type="STRING" id="72664.V4P3H8"/>
<dbReference type="OMA" id="EATMMRI"/>
<accession>V4P3H8</accession>
<dbReference type="PANTHER" id="PTHR33184">
    <property type="entry name" value="PROTEIN TAPETUM DETERMINANT 1-LIKE-RELATED"/>
    <property type="match status" value="1"/>
</dbReference>
<dbReference type="GO" id="GO:0001709">
    <property type="term" value="P:cell fate determination"/>
    <property type="evidence" value="ECO:0007669"/>
    <property type="project" value="TreeGrafter"/>
</dbReference>